<comment type="caution">
    <text evidence="2">The sequence shown here is derived from an EMBL/GenBank/DDBJ whole genome shotgun (WGS) entry which is preliminary data.</text>
</comment>
<evidence type="ECO:0000256" key="1">
    <source>
        <dbReference type="SAM" id="Phobius"/>
    </source>
</evidence>
<keyword evidence="1" id="KW-0812">Transmembrane</keyword>
<evidence type="ECO:0000313" key="3">
    <source>
        <dbReference type="Proteomes" id="UP000534783"/>
    </source>
</evidence>
<name>A0A7X6DQI6_9BACT</name>
<protein>
    <submittedName>
        <fullName evidence="2">Uncharacterized protein</fullName>
    </submittedName>
</protein>
<organism evidence="2 3">
    <name type="scientific">Candidatus Manganitrophus noduliformans</name>
    <dbReference type="NCBI Taxonomy" id="2606439"/>
    <lineage>
        <taxon>Bacteria</taxon>
        <taxon>Pseudomonadati</taxon>
        <taxon>Nitrospirota</taxon>
        <taxon>Nitrospiria</taxon>
        <taxon>Candidatus Troglogloeales</taxon>
        <taxon>Candidatus Manganitrophaceae</taxon>
        <taxon>Candidatus Manganitrophus</taxon>
    </lineage>
</organism>
<keyword evidence="1" id="KW-1133">Transmembrane helix</keyword>
<keyword evidence="1" id="KW-0472">Membrane</keyword>
<keyword evidence="3" id="KW-1185">Reference proteome</keyword>
<dbReference type="Proteomes" id="UP000534783">
    <property type="component" value="Unassembled WGS sequence"/>
</dbReference>
<proteinExistence type="predicted"/>
<evidence type="ECO:0000313" key="2">
    <source>
        <dbReference type="EMBL" id="NKE71521.1"/>
    </source>
</evidence>
<reference evidence="2 3" key="1">
    <citation type="journal article" date="2020" name="Nature">
        <title>Bacterial chemolithoautotrophy via manganese oxidation.</title>
        <authorList>
            <person name="Yu H."/>
            <person name="Leadbetter J.R."/>
        </authorList>
    </citation>
    <scope>NUCLEOTIDE SEQUENCE [LARGE SCALE GENOMIC DNA]</scope>
    <source>
        <strain evidence="2 3">Mn-1</strain>
    </source>
</reference>
<accession>A0A7X6DQI6</accession>
<gene>
    <name evidence="2" type="ORF">MNODULE_12295</name>
</gene>
<dbReference type="EMBL" id="VTOW01000002">
    <property type="protein sequence ID" value="NKE71521.1"/>
    <property type="molecule type" value="Genomic_DNA"/>
</dbReference>
<dbReference type="RefSeq" id="WP_168060228.1">
    <property type="nucleotide sequence ID" value="NZ_VTOW01000002.1"/>
</dbReference>
<dbReference type="AlphaFoldDB" id="A0A7X6DQI6"/>
<sequence>MEPRRKKRIVVGLTLLLLWVPIFLVARHSVEEIHYLKTFLPSEMTPSEAKDAAVIELIKVAIIVLPLLIAMAFVWKMSREE</sequence>
<feature type="transmembrane region" description="Helical" evidence="1">
    <location>
        <begin position="53"/>
        <end position="75"/>
    </location>
</feature>